<proteinExistence type="predicted"/>
<reference evidence="1" key="1">
    <citation type="submission" date="2014-12" db="EMBL/GenBank/DDBJ databases">
        <title>Insight into the proteome of Arion vulgaris.</title>
        <authorList>
            <person name="Aradska J."/>
            <person name="Bulat T."/>
            <person name="Smidak R."/>
            <person name="Sarate P."/>
            <person name="Gangsoo J."/>
            <person name="Sialana F."/>
            <person name="Bilban M."/>
            <person name="Lubec G."/>
        </authorList>
    </citation>
    <scope>NUCLEOTIDE SEQUENCE</scope>
    <source>
        <tissue evidence="1">Skin</tissue>
    </source>
</reference>
<dbReference type="SUPFAM" id="SSF48452">
    <property type="entry name" value="TPR-like"/>
    <property type="match status" value="1"/>
</dbReference>
<organism evidence="1">
    <name type="scientific">Arion vulgaris</name>
    <dbReference type="NCBI Taxonomy" id="1028688"/>
    <lineage>
        <taxon>Eukaryota</taxon>
        <taxon>Metazoa</taxon>
        <taxon>Spiralia</taxon>
        <taxon>Lophotrochozoa</taxon>
        <taxon>Mollusca</taxon>
        <taxon>Gastropoda</taxon>
        <taxon>Heterobranchia</taxon>
        <taxon>Euthyneura</taxon>
        <taxon>Panpulmonata</taxon>
        <taxon>Eupulmonata</taxon>
        <taxon>Stylommatophora</taxon>
        <taxon>Helicina</taxon>
        <taxon>Arionoidea</taxon>
        <taxon>Arionidae</taxon>
        <taxon>Arion</taxon>
    </lineage>
</organism>
<dbReference type="AlphaFoldDB" id="A0A0B6ZUW0"/>
<name>A0A0B6ZUW0_9EUPU</name>
<sequence length="752" mass="85856">LSQEWPHIRHVIEMALSCNTNTYKSFLRAAVSARGIIIRCFPLEGMAMYQVLYDYAKMYGTISEHAVTEAILGHCKAFSAVLAKGGTWQQAEDCLDSAIEKLRRHGPAFMLTWSISRKAIILFRQAKNKESQMCFRGSRRVNVTETDLYDLDINFGVSNLQVKEEKLTRDIYAANALIFLGENKLAQKMLKNCLQYMEDECPDHPEKATVLNSLGLVEERGNGNKAKAVKWYLKSYRKRQEVAKLNKSILVVSLNNIGMILLWLGKQAECKKYLDEALRIERDLGWMNANTSLTLTHLSFYYLKSGNFMEAYTHAKEADEILEKAIRNHDTRLRINNTLGHLSQLLKKEIQTEECQSNKVKSAEEYFEYSLEIASRLTGNLSDDGYHHLLLTLEHAMLLALESSKDKYNTYKLIILPYFQISKGVGKKVFVANEKIPHHIDLYSYFSTTDYEDIDRRVFVGHLAKACEFCKTASSFYTAEKLWCGDLLSTADCEVIEPELCVSDPASLHVTSKQVEDVLDDGKDCTIPTVNLDLTDREDKGEVIELELCVSNHQESLHLTSEQVEDVMDDGKDCMIPTVNLDISADENRLLPFSSDNSLTRTLLKFQEELLDSSSTSYNNDQESFKSDYKYHIEDTVLNDNYRKYHNANSIIPGVIKNEEDCIDNNNEIDSETDDFFDVCFNVSSQHFDTSTCIDSQTQVDNFVSDSLTDNLAIDNKYDIERECNLKSSRLLNRSVSPLHLSDQINQNFQQN</sequence>
<protein>
    <recommendedName>
        <fullName evidence="2">MalT-like TPR region domain-containing protein</fullName>
    </recommendedName>
</protein>
<dbReference type="Gene3D" id="1.25.40.10">
    <property type="entry name" value="Tetratricopeptide repeat domain"/>
    <property type="match status" value="1"/>
</dbReference>
<feature type="non-terminal residue" evidence="1">
    <location>
        <position position="1"/>
    </location>
</feature>
<gene>
    <name evidence="1" type="primary">ORF82254</name>
</gene>
<accession>A0A0B6ZUW0</accession>
<dbReference type="InterPro" id="IPR011990">
    <property type="entry name" value="TPR-like_helical_dom_sf"/>
</dbReference>
<evidence type="ECO:0008006" key="2">
    <source>
        <dbReference type="Google" id="ProtNLM"/>
    </source>
</evidence>
<evidence type="ECO:0000313" key="1">
    <source>
        <dbReference type="EMBL" id="CEK72399.1"/>
    </source>
</evidence>
<dbReference type="EMBL" id="HACG01025534">
    <property type="protein sequence ID" value="CEK72399.1"/>
    <property type="molecule type" value="Transcribed_RNA"/>
</dbReference>